<protein>
    <submittedName>
        <fullName evidence="1">Uncharacterized protein</fullName>
    </submittedName>
</protein>
<feature type="non-terminal residue" evidence="1">
    <location>
        <position position="79"/>
    </location>
</feature>
<proteinExistence type="predicted"/>
<comment type="caution">
    <text evidence="1">The sequence shown here is derived from an EMBL/GenBank/DDBJ whole genome shotgun (WGS) entry which is preliminary data.</text>
</comment>
<evidence type="ECO:0000313" key="1">
    <source>
        <dbReference type="EMBL" id="GFD61219.1"/>
    </source>
</evidence>
<reference evidence="1" key="1">
    <citation type="journal article" date="2019" name="Sci. Rep.">
        <title>Draft genome of Tanacetum cinerariifolium, the natural source of mosquito coil.</title>
        <authorList>
            <person name="Yamashiro T."/>
            <person name="Shiraishi A."/>
            <person name="Satake H."/>
            <person name="Nakayama K."/>
        </authorList>
    </citation>
    <scope>NUCLEOTIDE SEQUENCE</scope>
</reference>
<gene>
    <name evidence="1" type="ORF">Tci_933188</name>
</gene>
<name>A0A699XN52_TANCI</name>
<feature type="non-terminal residue" evidence="1">
    <location>
        <position position="1"/>
    </location>
</feature>
<dbReference type="EMBL" id="BKCJ011888360">
    <property type="protein sequence ID" value="GFD61219.1"/>
    <property type="molecule type" value="Genomic_DNA"/>
</dbReference>
<sequence length="79" mass="8912">QVQHQREMLVAHMQEGFRTADFSEFDGYRQFEVIVVGRHQAQMAGAYAEAVFAIADRAQVNVEREVHEVGEAHLIAVDA</sequence>
<dbReference type="AlphaFoldDB" id="A0A699XN52"/>
<organism evidence="1">
    <name type="scientific">Tanacetum cinerariifolium</name>
    <name type="common">Dalmatian daisy</name>
    <name type="synonym">Chrysanthemum cinerariifolium</name>
    <dbReference type="NCBI Taxonomy" id="118510"/>
    <lineage>
        <taxon>Eukaryota</taxon>
        <taxon>Viridiplantae</taxon>
        <taxon>Streptophyta</taxon>
        <taxon>Embryophyta</taxon>
        <taxon>Tracheophyta</taxon>
        <taxon>Spermatophyta</taxon>
        <taxon>Magnoliopsida</taxon>
        <taxon>eudicotyledons</taxon>
        <taxon>Gunneridae</taxon>
        <taxon>Pentapetalae</taxon>
        <taxon>asterids</taxon>
        <taxon>campanulids</taxon>
        <taxon>Asterales</taxon>
        <taxon>Asteraceae</taxon>
        <taxon>Asteroideae</taxon>
        <taxon>Anthemideae</taxon>
        <taxon>Anthemidinae</taxon>
        <taxon>Tanacetum</taxon>
    </lineage>
</organism>
<accession>A0A699XN52</accession>